<sequence length="575" mass="63233">MCLNIALLALCFICLLQQATSFPTQHNSIKRKSIIVSRQSGTSRNLGSNNSSVSQENSNAQFSVPVKIPGGNSRAVFQYRDGLILDTISFNPHSLSVATNLNPANSAFVTAADPSRNILGGKWAPLTKYSYNISFQNEIPDDMIVKISVPYKASEFPKQLDGNVYIGVFEPKRGGWVIDVDRTENRRDAQRVDLVGLASPTGEYRLLGHVASPPLNESNYILNFGNSDTGVFEVLAPIKGILPPPLQVGTWQDGSRIMIRSTEPMQIRMEIANITISSIPFGYQPATRYGLIITSNSQKSKATVSTNLQIQYISSQLRAKEINPDELVVAGRPLRSSNEYQVLSATAVSGNGALMVTPMTMVDGEYVLLGLTKFSRRQKQLVLGTTNSDASIQARSLLNRYTGQLSDLNIRENEYELESADNSKPVVAANVGVPRGNASGKSFFGSVETSSLPIQKIGGSSNRITAEQNDEIKDRIKKEIISDSEESFDPIITKNHSTVHFSSSDMEDFRSENDILDNLYKKLPSLSTIFGSESKNRGRNASFDDENANRNLQHLDELEKNNNKALIEATKQQII</sequence>
<protein>
    <submittedName>
        <fullName evidence="3">Expressed protein</fullName>
    </submittedName>
</protein>
<feature type="signal peptide" evidence="2">
    <location>
        <begin position="1"/>
        <end position="21"/>
    </location>
</feature>
<feature type="coiled-coil region" evidence="1">
    <location>
        <begin position="548"/>
        <end position="575"/>
    </location>
</feature>
<dbReference type="Proteomes" id="UP001153365">
    <property type="component" value="Unassembled WGS sequence"/>
</dbReference>
<name>A0AAV0BHN6_PHAPC</name>
<evidence type="ECO:0000256" key="2">
    <source>
        <dbReference type="SAM" id="SignalP"/>
    </source>
</evidence>
<dbReference type="EMBL" id="CALTRL010005810">
    <property type="protein sequence ID" value="CAH7686730.1"/>
    <property type="molecule type" value="Genomic_DNA"/>
</dbReference>
<evidence type="ECO:0000256" key="1">
    <source>
        <dbReference type="SAM" id="Coils"/>
    </source>
</evidence>
<dbReference type="AlphaFoldDB" id="A0AAV0BHN6"/>
<gene>
    <name evidence="3" type="ORF">PPACK8108_LOCUS21427</name>
</gene>
<comment type="caution">
    <text evidence="3">The sequence shown here is derived from an EMBL/GenBank/DDBJ whole genome shotgun (WGS) entry which is preliminary data.</text>
</comment>
<keyword evidence="4" id="KW-1185">Reference proteome</keyword>
<evidence type="ECO:0000313" key="3">
    <source>
        <dbReference type="EMBL" id="CAH7686730.1"/>
    </source>
</evidence>
<keyword evidence="2" id="KW-0732">Signal</keyword>
<proteinExistence type="predicted"/>
<organism evidence="3 4">
    <name type="scientific">Phakopsora pachyrhizi</name>
    <name type="common">Asian soybean rust disease fungus</name>
    <dbReference type="NCBI Taxonomy" id="170000"/>
    <lineage>
        <taxon>Eukaryota</taxon>
        <taxon>Fungi</taxon>
        <taxon>Dikarya</taxon>
        <taxon>Basidiomycota</taxon>
        <taxon>Pucciniomycotina</taxon>
        <taxon>Pucciniomycetes</taxon>
        <taxon>Pucciniales</taxon>
        <taxon>Phakopsoraceae</taxon>
        <taxon>Phakopsora</taxon>
    </lineage>
</organism>
<feature type="chain" id="PRO_5043370300" evidence="2">
    <location>
        <begin position="22"/>
        <end position="575"/>
    </location>
</feature>
<accession>A0AAV0BHN6</accession>
<reference evidence="3" key="1">
    <citation type="submission" date="2022-06" db="EMBL/GenBank/DDBJ databases">
        <authorList>
            <consortium name="SYNGENTA / RWTH Aachen University"/>
        </authorList>
    </citation>
    <scope>NUCLEOTIDE SEQUENCE</scope>
</reference>
<keyword evidence="1" id="KW-0175">Coiled coil</keyword>
<evidence type="ECO:0000313" key="4">
    <source>
        <dbReference type="Proteomes" id="UP001153365"/>
    </source>
</evidence>